<accession>A0A1P8KPX3</accession>
<organism evidence="2 3">
    <name type="scientific">Poseidonibacter parvus</name>
    <dbReference type="NCBI Taxonomy" id="1850254"/>
    <lineage>
        <taxon>Bacteria</taxon>
        <taxon>Pseudomonadati</taxon>
        <taxon>Campylobacterota</taxon>
        <taxon>Epsilonproteobacteria</taxon>
        <taxon>Campylobacterales</taxon>
        <taxon>Arcobacteraceae</taxon>
        <taxon>Poseidonibacter</taxon>
    </lineage>
</organism>
<keyword evidence="1" id="KW-0812">Transmembrane</keyword>
<dbReference type="Proteomes" id="UP000186074">
    <property type="component" value="Chromosome"/>
</dbReference>
<evidence type="ECO:0000313" key="2">
    <source>
        <dbReference type="EMBL" id="APW66598.1"/>
    </source>
</evidence>
<dbReference type="RefSeq" id="WP_076088549.1">
    <property type="nucleotide sequence ID" value="NZ_CP019070.1"/>
</dbReference>
<dbReference type="KEGG" id="alp:LPB137_12415"/>
<dbReference type="EMBL" id="CP019070">
    <property type="protein sequence ID" value="APW66598.1"/>
    <property type="molecule type" value="Genomic_DNA"/>
</dbReference>
<protein>
    <submittedName>
        <fullName evidence="2">Uncharacterized protein</fullName>
    </submittedName>
</protein>
<dbReference type="STRING" id="1850254.LPB137_12415"/>
<dbReference type="AlphaFoldDB" id="A0A1P8KPX3"/>
<evidence type="ECO:0000256" key="1">
    <source>
        <dbReference type="SAM" id="Phobius"/>
    </source>
</evidence>
<gene>
    <name evidence="2" type="ORF">LPB137_12415</name>
</gene>
<reference evidence="2 3" key="1">
    <citation type="submission" date="2017-01" db="EMBL/GenBank/DDBJ databases">
        <title>Genome sequencing of Arcobacter sp. LPB0137.</title>
        <authorList>
            <person name="Lee G.-W."/>
            <person name="Yi H."/>
        </authorList>
    </citation>
    <scope>NUCLEOTIDE SEQUENCE [LARGE SCALE GENOMIC DNA]</scope>
    <source>
        <strain evidence="2 3">LPB0137</strain>
    </source>
</reference>
<sequence>MENNEVRRLPKKTIIIIVILFLAGFAVFMTLKILKQDKMTEILATLGHKNIDKIEVINKLSVEDKETRYKSKVYKVMFHDIDLDKTCIGFIHMGRYNKNTKDLDCK</sequence>
<keyword evidence="3" id="KW-1185">Reference proteome</keyword>
<evidence type="ECO:0000313" key="3">
    <source>
        <dbReference type="Proteomes" id="UP000186074"/>
    </source>
</evidence>
<feature type="transmembrane region" description="Helical" evidence="1">
    <location>
        <begin position="14"/>
        <end position="34"/>
    </location>
</feature>
<keyword evidence="1" id="KW-1133">Transmembrane helix</keyword>
<dbReference type="OrthoDB" id="5365719at2"/>
<keyword evidence="1" id="KW-0472">Membrane</keyword>
<name>A0A1P8KPX3_9BACT</name>
<proteinExistence type="predicted"/>